<dbReference type="PANTHER" id="PTHR31639">
    <property type="entry name" value="F-BOX PROTEIN-LIKE"/>
    <property type="match status" value="1"/>
</dbReference>
<dbReference type="InterPro" id="IPR036047">
    <property type="entry name" value="F-box-like_dom_sf"/>
</dbReference>
<reference evidence="3 4" key="1">
    <citation type="submission" date="2017-11" db="EMBL/GenBank/DDBJ databases">
        <title>De-novo sequencing of pomegranate (Punica granatum L.) genome.</title>
        <authorList>
            <person name="Akparov Z."/>
            <person name="Amiraslanov A."/>
            <person name="Hajiyeva S."/>
            <person name="Abbasov M."/>
            <person name="Kaur K."/>
            <person name="Hamwieh A."/>
            <person name="Solovyev V."/>
            <person name="Salamov A."/>
            <person name="Braich B."/>
            <person name="Kosarev P."/>
            <person name="Mahmoud A."/>
            <person name="Hajiyev E."/>
            <person name="Babayeva S."/>
            <person name="Izzatullayeva V."/>
            <person name="Mammadov A."/>
            <person name="Mammadov A."/>
            <person name="Sharifova S."/>
            <person name="Ojaghi J."/>
            <person name="Eynullazada K."/>
            <person name="Bayramov B."/>
            <person name="Abdulazimova A."/>
            <person name="Shahmuradov I."/>
        </authorList>
    </citation>
    <scope>NUCLEOTIDE SEQUENCE [LARGE SCALE GENOMIC DNA]</scope>
    <source>
        <strain evidence="4">cv. AG2017</strain>
        <tissue evidence="3">Leaf</tissue>
    </source>
</reference>
<dbReference type="PANTHER" id="PTHR31639:SF42">
    <property type="entry name" value="OS02G0160200 PROTEIN"/>
    <property type="match status" value="1"/>
</dbReference>
<feature type="domain" description="F-box" evidence="2">
    <location>
        <begin position="103"/>
        <end position="143"/>
    </location>
</feature>
<feature type="region of interest" description="Disordered" evidence="1">
    <location>
        <begin position="1"/>
        <end position="21"/>
    </location>
</feature>
<dbReference type="Proteomes" id="UP000233551">
    <property type="component" value="Unassembled WGS sequence"/>
</dbReference>
<proteinExistence type="predicted"/>
<dbReference type="SUPFAM" id="SSF81383">
    <property type="entry name" value="F-box domain"/>
    <property type="match status" value="1"/>
</dbReference>
<accession>A0A2I0HPD6</accession>
<dbReference type="Pfam" id="PF00646">
    <property type="entry name" value="F-box"/>
    <property type="match status" value="1"/>
</dbReference>
<keyword evidence="4" id="KW-1185">Reference proteome</keyword>
<sequence length="234" mass="26576">MRPTDRSWSGESETRGTGVEDDDDLRFRVPLRSSFLSSIFPTLNLGILNDSVHGERGVLSPNALVDVGNRDWGVGPRHRTSGAALRRRARGGEAAAAMDDDIISRLPEHLKHRILSLIPGIKEVARTSSLSKSWLRTWRSFQITEINPWFIMPREAIDDIFKSGRGNVHSERFVRLVDDILMRSRDGMPRFVIYVTFDMIPHVGRWVDLALDYRVQELSIGIVNGKFQFPDPAR</sequence>
<protein>
    <recommendedName>
        <fullName evidence="2">F-box domain-containing protein</fullName>
    </recommendedName>
</protein>
<dbReference type="EMBL" id="PGOL01006627">
    <property type="protein sequence ID" value="PKI33433.1"/>
    <property type="molecule type" value="Genomic_DNA"/>
</dbReference>
<evidence type="ECO:0000259" key="2">
    <source>
        <dbReference type="Pfam" id="PF00646"/>
    </source>
</evidence>
<feature type="compositionally biased region" description="Polar residues" evidence="1">
    <location>
        <begin position="1"/>
        <end position="11"/>
    </location>
</feature>
<organism evidence="3 4">
    <name type="scientific">Punica granatum</name>
    <name type="common">Pomegranate</name>
    <dbReference type="NCBI Taxonomy" id="22663"/>
    <lineage>
        <taxon>Eukaryota</taxon>
        <taxon>Viridiplantae</taxon>
        <taxon>Streptophyta</taxon>
        <taxon>Embryophyta</taxon>
        <taxon>Tracheophyta</taxon>
        <taxon>Spermatophyta</taxon>
        <taxon>Magnoliopsida</taxon>
        <taxon>eudicotyledons</taxon>
        <taxon>Gunneridae</taxon>
        <taxon>Pentapetalae</taxon>
        <taxon>rosids</taxon>
        <taxon>malvids</taxon>
        <taxon>Myrtales</taxon>
        <taxon>Lythraceae</taxon>
        <taxon>Punica</taxon>
    </lineage>
</organism>
<dbReference type="AlphaFoldDB" id="A0A2I0HPD6"/>
<dbReference type="InterPro" id="IPR001810">
    <property type="entry name" value="F-box_dom"/>
</dbReference>
<feature type="non-terminal residue" evidence="3">
    <location>
        <position position="234"/>
    </location>
</feature>
<comment type="caution">
    <text evidence="3">The sequence shown here is derived from an EMBL/GenBank/DDBJ whole genome shotgun (WGS) entry which is preliminary data.</text>
</comment>
<evidence type="ECO:0000313" key="3">
    <source>
        <dbReference type="EMBL" id="PKI33433.1"/>
    </source>
</evidence>
<name>A0A2I0HPD6_PUNGR</name>
<evidence type="ECO:0000256" key="1">
    <source>
        <dbReference type="SAM" id="MobiDB-lite"/>
    </source>
</evidence>
<gene>
    <name evidence="3" type="ORF">CRG98_046178</name>
</gene>
<evidence type="ECO:0000313" key="4">
    <source>
        <dbReference type="Proteomes" id="UP000233551"/>
    </source>
</evidence>